<proteinExistence type="predicted"/>
<reference evidence="1" key="1">
    <citation type="submission" date="2014-09" db="EMBL/GenBank/DDBJ databases">
        <authorList>
            <person name="Magalhaes I.L.F."/>
            <person name="Oliveira U."/>
            <person name="Santos F.R."/>
            <person name="Vidigal T.H.D.A."/>
            <person name="Brescovit A.D."/>
            <person name="Santos A.J."/>
        </authorList>
    </citation>
    <scope>NUCLEOTIDE SEQUENCE</scope>
    <source>
        <tissue evidence="1">Shoot tissue taken approximately 20 cm above the soil surface</tissue>
    </source>
</reference>
<name>A0A0A9F8V5_ARUDO</name>
<dbReference type="AlphaFoldDB" id="A0A0A9F8V5"/>
<protein>
    <submittedName>
        <fullName evidence="1">Uncharacterized protein</fullName>
    </submittedName>
</protein>
<accession>A0A0A9F8V5</accession>
<dbReference type="EMBL" id="GBRH01189114">
    <property type="protein sequence ID" value="JAE08782.1"/>
    <property type="molecule type" value="Transcribed_RNA"/>
</dbReference>
<organism evidence="1">
    <name type="scientific">Arundo donax</name>
    <name type="common">Giant reed</name>
    <name type="synonym">Donax arundinaceus</name>
    <dbReference type="NCBI Taxonomy" id="35708"/>
    <lineage>
        <taxon>Eukaryota</taxon>
        <taxon>Viridiplantae</taxon>
        <taxon>Streptophyta</taxon>
        <taxon>Embryophyta</taxon>
        <taxon>Tracheophyta</taxon>
        <taxon>Spermatophyta</taxon>
        <taxon>Magnoliopsida</taxon>
        <taxon>Liliopsida</taxon>
        <taxon>Poales</taxon>
        <taxon>Poaceae</taxon>
        <taxon>PACMAD clade</taxon>
        <taxon>Arundinoideae</taxon>
        <taxon>Arundineae</taxon>
        <taxon>Arundo</taxon>
    </lineage>
</organism>
<evidence type="ECO:0000313" key="1">
    <source>
        <dbReference type="EMBL" id="JAE08782.1"/>
    </source>
</evidence>
<sequence length="64" mass="7475">MKWHNNPNRRSAACFSFSFLFRERSLSFNRNCSSSDYLSSAYPLKHGFSEEKLHSILSQNSLSR</sequence>
<reference evidence="1" key="2">
    <citation type="journal article" date="2015" name="Data Brief">
        <title>Shoot transcriptome of the giant reed, Arundo donax.</title>
        <authorList>
            <person name="Barrero R.A."/>
            <person name="Guerrero F.D."/>
            <person name="Moolhuijzen P."/>
            <person name="Goolsby J.A."/>
            <person name="Tidwell J."/>
            <person name="Bellgard S.E."/>
            <person name="Bellgard M.I."/>
        </authorList>
    </citation>
    <scope>NUCLEOTIDE SEQUENCE</scope>
    <source>
        <tissue evidence="1">Shoot tissue taken approximately 20 cm above the soil surface</tissue>
    </source>
</reference>